<reference evidence="3 4" key="1">
    <citation type="submission" date="2021-04" db="EMBL/GenBank/DDBJ databases">
        <title>Genome analysis of Polyangium sp.</title>
        <authorList>
            <person name="Li Y."/>
            <person name="Wang J."/>
        </authorList>
    </citation>
    <scope>NUCLEOTIDE SEQUENCE [LARGE SCALE GENOMIC DNA]</scope>
    <source>
        <strain evidence="3 4">SDU14</strain>
    </source>
</reference>
<evidence type="ECO:0000313" key="3">
    <source>
        <dbReference type="EMBL" id="MDC3984733.1"/>
    </source>
</evidence>
<dbReference type="PROSITE" id="PS51257">
    <property type="entry name" value="PROKAR_LIPOPROTEIN"/>
    <property type="match status" value="1"/>
</dbReference>
<feature type="region of interest" description="Disordered" evidence="1">
    <location>
        <begin position="21"/>
        <end position="44"/>
    </location>
</feature>
<name>A0A9X3X9A9_9BACT</name>
<gene>
    <name evidence="3" type="ORF">KEG57_29905</name>
</gene>
<feature type="chain" id="PRO_5040927210" evidence="2">
    <location>
        <begin position="25"/>
        <end position="205"/>
    </location>
</feature>
<dbReference type="EMBL" id="JAGTJJ010000023">
    <property type="protein sequence ID" value="MDC3984733.1"/>
    <property type="molecule type" value="Genomic_DNA"/>
</dbReference>
<sequence>MRVASVLLLLAGVFSCAITPPASAPPRSRGSGIEPATRASPEVPADEVRFRLPLPPPETGRLVFFDVRPDPLHSFPAVAIESAGRPVQTVVLDGPDNEQMGWEAVARAGEASREVIGVLDNRIESPGWDLVIVASTDSGRTWARRATLRKVYYMATVESLIARSRDHFDLVLRLDDDYGAGVAPGRYVASTEDRGSSWSPFVIAR</sequence>
<keyword evidence="4" id="KW-1185">Reference proteome</keyword>
<organism evidence="3 4">
    <name type="scientific">Polyangium jinanense</name>
    <dbReference type="NCBI Taxonomy" id="2829994"/>
    <lineage>
        <taxon>Bacteria</taxon>
        <taxon>Pseudomonadati</taxon>
        <taxon>Myxococcota</taxon>
        <taxon>Polyangia</taxon>
        <taxon>Polyangiales</taxon>
        <taxon>Polyangiaceae</taxon>
        <taxon>Polyangium</taxon>
    </lineage>
</organism>
<evidence type="ECO:0000313" key="4">
    <source>
        <dbReference type="Proteomes" id="UP001151081"/>
    </source>
</evidence>
<proteinExistence type="predicted"/>
<dbReference type="RefSeq" id="WP_272421812.1">
    <property type="nucleotide sequence ID" value="NZ_JAGTJJ010000023.1"/>
</dbReference>
<evidence type="ECO:0000256" key="1">
    <source>
        <dbReference type="SAM" id="MobiDB-lite"/>
    </source>
</evidence>
<keyword evidence="2" id="KW-0732">Signal</keyword>
<dbReference type="SUPFAM" id="SSF110296">
    <property type="entry name" value="Oligoxyloglucan reducing end-specific cellobiohydrolase"/>
    <property type="match status" value="1"/>
</dbReference>
<dbReference type="Proteomes" id="UP001151081">
    <property type="component" value="Unassembled WGS sequence"/>
</dbReference>
<protein>
    <submittedName>
        <fullName evidence="3">Uncharacterized protein</fullName>
    </submittedName>
</protein>
<feature type="signal peptide" evidence="2">
    <location>
        <begin position="1"/>
        <end position="24"/>
    </location>
</feature>
<evidence type="ECO:0000256" key="2">
    <source>
        <dbReference type="SAM" id="SignalP"/>
    </source>
</evidence>
<comment type="caution">
    <text evidence="3">The sequence shown here is derived from an EMBL/GenBank/DDBJ whole genome shotgun (WGS) entry which is preliminary data.</text>
</comment>
<accession>A0A9X3X9A9</accession>
<dbReference type="AlphaFoldDB" id="A0A9X3X9A9"/>